<dbReference type="Gramene" id="PRQ17462">
    <property type="protein sequence ID" value="PRQ17462"/>
    <property type="gene ID" value="RchiOBHm_Chr7g0195271"/>
</dbReference>
<keyword evidence="5" id="KW-0677">Repeat</keyword>
<dbReference type="GO" id="GO:0034198">
    <property type="term" value="P:cellular response to amino acid starvation"/>
    <property type="evidence" value="ECO:0007669"/>
    <property type="project" value="TreeGrafter"/>
</dbReference>
<dbReference type="OMA" id="NAPTRRW"/>
<dbReference type="FunFam" id="2.130.10.10:FF:000493">
    <property type="entry name" value="Nucleoporin SEH1"/>
    <property type="match status" value="1"/>
</dbReference>
<comment type="similarity">
    <text evidence="2">Belongs to the WD repeat SEC13 family.</text>
</comment>
<dbReference type="Pfam" id="PF00400">
    <property type="entry name" value="WD40"/>
    <property type="match status" value="2"/>
</dbReference>
<dbReference type="GO" id="GO:1904263">
    <property type="term" value="P:positive regulation of TORC1 signaling"/>
    <property type="evidence" value="ECO:0007669"/>
    <property type="project" value="TreeGrafter"/>
</dbReference>
<evidence type="ECO:0000256" key="1">
    <source>
        <dbReference type="ARBA" id="ARBA00004259"/>
    </source>
</evidence>
<dbReference type="PANTHER" id="PTHR11024:SF3">
    <property type="entry name" value="NUCLEOPORIN SEH1"/>
    <property type="match status" value="1"/>
</dbReference>
<dbReference type="GO" id="GO:0005198">
    <property type="term" value="F:structural molecule activity"/>
    <property type="evidence" value="ECO:0007669"/>
    <property type="project" value="InterPro"/>
</dbReference>
<evidence type="ECO:0000256" key="8">
    <source>
        <dbReference type="PROSITE-ProRule" id="PRU00221"/>
    </source>
</evidence>
<keyword evidence="6" id="KW-0653">Protein transport</keyword>
<dbReference type="InterPro" id="IPR015943">
    <property type="entry name" value="WD40/YVTN_repeat-like_dom_sf"/>
</dbReference>
<evidence type="ECO:0000256" key="7">
    <source>
        <dbReference type="ARBA" id="ARBA00023242"/>
    </source>
</evidence>
<dbReference type="STRING" id="74649.A0A2P6P6D8"/>
<evidence type="ECO:0000256" key="6">
    <source>
        <dbReference type="ARBA" id="ARBA00022927"/>
    </source>
</evidence>
<dbReference type="SUPFAM" id="SSF50978">
    <property type="entry name" value="WD40 repeat-like"/>
    <property type="match status" value="1"/>
</dbReference>
<proteinExistence type="inferred from homology"/>
<comment type="subcellular location">
    <subcellularLocation>
        <location evidence="1">Nucleus envelope</location>
    </subcellularLocation>
</comment>
<evidence type="ECO:0000256" key="5">
    <source>
        <dbReference type="ARBA" id="ARBA00022737"/>
    </source>
</evidence>
<dbReference type="PROSITE" id="PS50294">
    <property type="entry name" value="WD_REPEATS_REGION"/>
    <property type="match status" value="1"/>
</dbReference>
<dbReference type="PROSITE" id="PS50082">
    <property type="entry name" value="WD_REPEATS_2"/>
    <property type="match status" value="1"/>
</dbReference>
<dbReference type="Proteomes" id="UP000238479">
    <property type="component" value="Chromosome 7"/>
</dbReference>
<keyword evidence="3" id="KW-0813">Transport</keyword>
<comment type="caution">
    <text evidence="9">The sequence shown here is derived from an EMBL/GenBank/DDBJ whole genome shotgun (WGS) entry which is preliminary data.</text>
</comment>
<evidence type="ECO:0000313" key="9">
    <source>
        <dbReference type="EMBL" id="PRQ17462.1"/>
    </source>
</evidence>
<dbReference type="AlphaFoldDB" id="A0A2P6P6D8"/>
<dbReference type="InterPro" id="IPR036322">
    <property type="entry name" value="WD40_repeat_dom_sf"/>
</dbReference>
<protein>
    <submittedName>
        <fullName evidence="9">Putative transcription factor WD40-like family</fullName>
    </submittedName>
</protein>
<dbReference type="PANTHER" id="PTHR11024">
    <property type="entry name" value="NUCLEAR PORE COMPLEX PROTEIN SEC13 / SEH1 FAMILY MEMBER"/>
    <property type="match status" value="1"/>
</dbReference>
<gene>
    <name evidence="9" type="ORF">RchiOBHm_Chr7g0195271</name>
</gene>
<dbReference type="GO" id="GO:0015031">
    <property type="term" value="P:protein transport"/>
    <property type="evidence" value="ECO:0007669"/>
    <property type="project" value="UniProtKB-KW"/>
</dbReference>
<feature type="repeat" description="WD" evidence="8">
    <location>
        <begin position="277"/>
        <end position="309"/>
    </location>
</feature>
<dbReference type="EMBL" id="PDCK01000045">
    <property type="protein sequence ID" value="PRQ17462.1"/>
    <property type="molecule type" value="Genomic_DNA"/>
</dbReference>
<evidence type="ECO:0000256" key="4">
    <source>
        <dbReference type="ARBA" id="ARBA00022574"/>
    </source>
</evidence>
<keyword evidence="10" id="KW-1185">Reference proteome</keyword>
<dbReference type="SMART" id="SM00320">
    <property type="entry name" value="WD40"/>
    <property type="match status" value="5"/>
</dbReference>
<evidence type="ECO:0000256" key="2">
    <source>
        <dbReference type="ARBA" id="ARBA00010102"/>
    </source>
</evidence>
<dbReference type="InterPro" id="IPR001680">
    <property type="entry name" value="WD40_rpt"/>
</dbReference>
<organism evidence="9 10">
    <name type="scientific">Rosa chinensis</name>
    <name type="common">China rose</name>
    <dbReference type="NCBI Taxonomy" id="74649"/>
    <lineage>
        <taxon>Eukaryota</taxon>
        <taxon>Viridiplantae</taxon>
        <taxon>Streptophyta</taxon>
        <taxon>Embryophyta</taxon>
        <taxon>Tracheophyta</taxon>
        <taxon>Spermatophyta</taxon>
        <taxon>Magnoliopsida</taxon>
        <taxon>eudicotyledons</taxon>
        <taxon>Gunneridae</taxon>
        <taxon>Pentapetalae</taxon>
        <taxon>rosids</taxon>
        <taxon>fabids</taxon>
        <taxon>Rosales</taxon>
        <taxon>Rosaceae</taxon>
        <taxon>Rosoideae</taxon>
        <taxon>Rosoideae incertae sedis</taxon>
        <taxon>Rosa</taxon>
    </lineage>
</organism>
<sequence length="326" mass="35521">MEKSLVTLDKGTTCSSWNYSGQRLATGSLDGTLTIFDSRHPSSSSFSSTSKSKVHHASAIVKVVWVPPEFGHAVACVCGDGTLSLWEEIVEDAQPLQWKLCKSFRSDSAQLLDVQFGGSSSSLKMVAAYSDGNVKLYELLDPLELKNWQLQAEIQNVIDSVSTLGKAVCLSASISWNPTGGESQESSFVLGFNSDTLQLNSSKIWEFDQAHQRWLPVAELASPNDKGDQVYAVAWAPNIGRPYEVIAVATQKGISIWHLGLNPDSDGRLSSEKVAQLSGHKGEVWQLEWDMSGMTLASTGNDGVVRLWQSNLNGTWHEEATLEPTS</sequence>
<keyword evidence="7" id="KW-0539">Nucleus</keyword>
<accession>A0A2P6P6D8</accession>
<evidence type="ECO:0000313" key="10">
    <source>
        <dbReference type="Proteomes" id="UP000238479"/>
    </source>
</evidence>
<dbReference type="OrthoDB" id="364224at2759"/>
<dbReference type="GO" id="GO:0031080">
    <property type="term" value="C:nuclear pore outer ring"/>
    <property type="evidence" value="ECO:0007669"/>
    <property type="project" value="TreeGrafter"/>
</dbReference>
<dbReference type="Gene3D" id="2.130.10.10">
    <property type="entry name" value="YVTN repeat-like/Quinoprotein amine dehydrogenase"/>
    <property type="match status" value="1"/>
</dbReference>
<dbReference type="GO" id="GO:0035859">
    <property type="term" value="C:Seh1-associated complex"/>
    <property type="evidence" value="ECO:0007669"/>
    <property type="project" value="TreeGrafter"/>
</dbReference>
<dbReference type="InterPro" id="IPR037363">
    <property type="entry name" value="Sec13/Seh1_fam"/>
</dbReference>
<keyword evidence="4 8" id="KW-0853">WD repeat</keyword>
<name>A0A2P6P6D8_ROSCH</name>
<evidence type="ECO:0000256" key="3">
    <source>
        <dbReference type="ARBA" id="ARBA00022448"/>
    </source>
</evidence>
<reference evidence="9 10" key="1">
    <citation type="journal article" date="2018" name="Nat. Genet.">
        <title>The Rosa genome provides new insights in the design of modern roses.</title>
        <authorList>
            <person name="Bendahmane M."/>
        </authorList>
    </citation>
    <scope>NUCLEOTIDE SEQUENCE [LARGE SCALE GENOMIC DNA]</scope>
    <source>
        <strain evidence="10">cv. Old Blush</strain>
    </source>
</reference>